<dbReference type="HOGENOM" id="CLU_3145731_0_0_1"/>
<dbReference type="EMBL" id="CT868675">
    <property type="protein sequence ID" value="CAK93977.1"/>
    <property type="molecule type" value="Genomic_DNA"/>
</dbReference>
<proteinExistence type="predicted"/>
<dbReference type="GeneID" id="5047135"/>
<name>A0EF86_PARTE</name>
<evidence type="ECO:0000313" key="2">
    <source>
        <dbReference type="Proteomes" id="UP000000600"/>
    </source>
</evidence>
<protein>
    <submittedName>
        <fullName evidence="1">Uncharacterized protein</fullName>
    </submittedName>
</protein>
<dbReference type="AlphaFoldDB" id="A0EF86"/>
<gene>
    <name evidence="1" type="ORF">GSPATT00026300001</name>
</gene>
<evidence type="ECO:0000313" key="1">
    <source>
        <dbReference type="EMBL" id="CAK93977.1"/>
    </source>
</evidence>
<keyword evidence="2" id="KW-1185">Reference proteome</keyword>
<reference evidence="1 2" key="1">
    <citation type="journal article" date="2006" name="Nature">
        <title>Global trends of whole-genome duplications revealed by the ciliate Paramecium tetraurelia.</title>
        <authorList>
            <consortium name="Genoscope"/>
            <person name="Aury J.-M."/>
            <person name="Jaillon O."/>
            <person name="Duret L."/>
            <person name="Noel B."/>
            <person name="Jubin C."/>
            <person name="Porcel B.M."/>
            <person name="Segurens B."/>
            <person name="Daubin V."/>
            <person name="Anthouard V."/>
            <person name="Aiach N."/>
            <person name="Arnaiz O."/>
            <person name="Billaut A."/>
            <person name="Beisson J."/>
            <person name="Blanc I."/>
            <person name="Bouhouche K."/>
            <person name="Camara F."/>
            <person name="Duharcourt S."/>
            <person name="Guigo R."/>
            <person name="Gogendeau D."/>
            <person name="Katinka M."/>
            <person name="Keller A.-M."/>
            <person name="Kissmehl R."/>
            <person name="Klotz C."/>
            <person name="Koll F."/>
            <person name="Le Moue A."/>
            <person name="Lepere C."/>
            <person name="Malinsky S."/>
            <person name="Nowacki M."/>
            <person name="Nowak J.K."/>
            <person name="Plattner H."/>
            <person name="Poulain J."/>
            <person name="Ruiz F."/>
            <person name="Serrano V."/>
            <person name="Zagulski M."/>
            <person name="Dessen P."/>
            <person name="Betermier M."/>
            <person name="Weissenbach J."/>
            <person name="Scarpelli C."/>
            <person name="Schachter V."/>
            <person name="Sperling L."/>
            <person name="Meyer E."/>
            <person name="Cohen J."/>
            <person name="Wincker P."/>
        </authorList>
    </citation>
    <scope>NUCLEOTIDE SEQUENCE [LARGE SCALE GENOMIC DNA]</scope>
    <source>
        <strain evidence="1 2">Stock d4-2</strain>
    </source>
</reference>
<dbReference type="Proteomes" id="UP000000600">
    <property type="component" value="Unassembled WGS sequence"/>
</dbReference>
<accession>A0EF86</accession>
<dbReference type="RefSeq" id="XP_001461350.1">
    <property type="nucleotide sequence ID" value="XM_001461313.1"/>
</dbReference>
<dbReference type="KEGG" id="ptm:GSPATT00026300001"/>
<dbReference type="InParanoid" id="A0EF86"/>
<organism evidence="1 2">
    <name type="scientific">Paramecium tetraurelia</name>
    <dbReference type="NCBI Taxonomy" id="5888"/>
    <lineage>
        <taxon>Eukaryota</taxon>
        <taxon>Sar</taxon>
        <taxon>Alveolata</taxon>
        <taxon>Ciliophora</taxon>
        <taxon>Intramacronucleata</taxon>
        <taxon>Oligohymenophorea</taxon>
        <taxon>Peniculida</taxon>
        <taxon>Parameciidae</taxon>
        <taxon>Paramecium</taxon>
    </lineage>
</organism>
<sequence>MKGAESYTFVKSPLETLQSELKGNHPDQINYIGDIRYTYFNDKSNQQYD</sequence>